<evidence type="ECO:0000256" key="1">
    <source>
        <dbReference type="ARBA" id="ARBA00023235"/>
    </source>
</evidence>
<name>A0AAP2RI80_9FIRM</name>
<dbReference type="AlphaFoldDB" id="A0AAP2RI80"/>
<dbReference type="GO" id="GO:0008736">
    <property type="term" value="F:L-fucose isomerase activity"/>
    <property type="evidence" value="ECO:0007669"/>
    <property type="project" value="InterPro"/>
</dbReference>
<feature type="domain" description="L-fucose isomerase C-terminal" evidence="3">
    <location>
        <begin position="340"/>
        <end position="454"/>
    </location>
</feature>
<accession>A0AAP2RI80</accession>
<evidence type="ECO:0000313" key="4">
    <source>
        <dbReference type="EMBL" id="MCD2491914.1"/>
    </source>
</evidence>
<sequence>MTVMEPVTVGYVPTRRSNFSVEAALHYKEEIADQIKRFPIRLIDIEDINEEGLLLCQSDVPKVIKKMKEQDVDALFFPHCNFGCEGAIGQVAAAFQVPVLLYGPRDDAPDETGMRTRDSQCGLFASGKVMRRHNVAFSYITNVSPTDEVFLHGFERFIRVAEVVKTMKHIRVLQIGPRPCDFLSVMANESELMEKFGIEVYPVSLMELELEMERIRREEKDKLEKVSCFISSTYTGPGAERTGPRETLGAMKLAVQSFADRYLCNCACIQCWAAMQEKLDIYPCAVNSMLADEGFPVACETDINGAVSAMLIQAAAGNRIPHFLADLTVRHPEKENVELLWHCGAFPSAFAKDKENCRITEAWDGNPQCGNCAWELQNGDITVCRFDGDHGEYSLFLGEGKGIDGPYCRGTYVWFEVNDWPAWEHKLVKGPYIHHVAGTYGKVADVLYEACRYIPGLRADPVYPSDGELERRLRS</sequence>
<dbReference type="PANTHER" id="PTHR36120:SF1">
    <property type="entry name" value="L-FUCOSE ISOMERASE C-TERMINAL DOMAIN-CONTAINING PROTEIN"/>
    <property type="match status" value="1"/>
</dbReference>
<keyword evidence="2" id="KW-0119">Carbohydrate metabolism</keyword>
<gene>
    <name evidence="4" type="ORF">LQE92_04645</name>
</gene>
<protein>
    <submittedName>
        <fullName evidence="4">L-fucose/L-arabinose isomerase family protein</fullName>
    </submittedName>
</protein>
<dbReference type="RefSeq" id="WP_231061817.1">
    <property type="nucleotide sequence ID" value="NZ_JAJNOR010000001.1"/>
</dbReference>
<dbReference type="GO" id="GO:0005737">
    <property type="term" value="C:cytoplasm"/>
    <property type="evidence" value="ECO:0007669"/>
    <property type="project" value="InterPro"/>
</dbReference>
<dbReference type="Proteomes" id="UP001299265">
    <property type="component" value="Unassembled WGS sequence"/>
</dbReference>
<keyword evidence="1 4" id="KW-0413">Isomerase</keyword>
<evidence type="ECO:0000313" key="5">
    <source>
        <dbReference type="Proteomes" id="UP001299265"/>
    </source>
</evidence>
<keyword evidence="5" id="KW-1185">Reference proteome</keyword>
<dbReference type="GO" id="GO:0006004">
    <property type="term" value="P:fucose metabolic process"/>
    <property type="evidence" value="ECO:0007669"/>
    <property type="project" value="InterPro"/>
</dbReference>
<dbReference type="PANTHER" id="PTHR36120">
    <property type="entry name" value="FUCOSE ISOMERASE"/>
    <property type="match status" value="1"/>
</dbReference>
<evidence type="ECO:0000259" key="3">
    <source>
        <dbReference type="Pfam" id="PF02952"/>
    </source>
</evidence>
<dbReference type="Pfam" id="PF02952">
    <property type="entry name" value="Fucose_iso_C"/>
    <property type="match status" value="1"/>
</dbReference>
<dbReference type="EMBL" id="JAJNOR010000001">
    <property type="protein sequence ID" value="MCD2491914.1"/>
    <property type="molecule type" value="Genomic_DNA"/>
</dbReference>
<dbReference type="InterPro" id="IPR009015">
    <property type="entry name" value="Fucose_isomerase_N/cen_sf"/>
</dbReference>
<organism evidence="4 5">
    <name type="scientific">Lientehia hominis</name>
    <dbReference type="NCBI Taxonomy" id="2897778"/>
    <lineage>
        <taxon>Bacteria</taxon>
        <taxon>Bacillati</taxon>
        <taxon>Bacillota</taxon>
        <taxon>Clostridia</taxon>
        <taxon>Lachnospirales</taxon>
        <taxon>Lachnospiraceae</taxon>
        <taxon>Lientehia</taxon>
    </lineage>
</organism>
<comment type="caution">
    <text evidence="4">The sequence shown here is derived from an EMBL/GenBank/DDBJ whole genome shotgun (WGS) entry which is preliminary data.</text>
</comment>
<dbReference type="CDD" id="cd00578">
    <property type="entry name" value="L-fuc_L-ara-isomerases"/>
    <property type="match status" value="1"/>
</dbReference>
<proteinExistence type="predicted"/>
<dbReference type="SUPFAM" id="SSF53743">
    <property type="entry name" value="FucI/AraA N-terminal and middle domains"/>
    <property type="match status" value="1"/>
</dbReference>
<dbReference type="InterPro" id="IPR015888">
    <property type="entry name" value="Fuc_isomerase_C"/>
</dbReference>
<evidence type="ECO:0000256" key="2">
    <source>
        <dbReference type="ARBA" id="ARBA00023277"/>
    </source>
</evidence>
<reference evidence="4 5" key="1">
    <citation type="submission" date="2021-11" db="EMBL/GenBank/DDBJ databases">
        <title>Lacrimispora sp. nov. NSJ-141 isolated from human feces.</title>
        <authorList>
            <person name="Abdugheni R."/>
        </authorList>
    </citation>
    <scope>NUCLEOTIDE SEQUENCE [LARGE SCALE GENOMIC DNA]</scope>
    <source>
        <strain evidence="4 5">NSJ-141</strain>
    </source>
</reference>